<proteinExistence type="inferred from homology"/>
<evidence type="ECO:0000313" key="8">
    <source>
        <dbReference type="EMBL" id="TDP40207.1"/>
    </source>
</evidence>
<feature type="domain" description="RmlD-like substrate binding" evidence="7">
    <location>
        <begin position="2"/>
        <end position="288"/>
    </location>
</feature>
<dbReference type="AlphaFoldDB" id="A0A4R6PSV3"/>
<evidence type="ECO:0000256" key="1">
    <source>
        <dbReference type="ARBA" id="ARBA00004781"/>
    </source>
</evidence>
<comment type="cofactor">
    <cofactor evidence="6">
        <name>Mg(2+)</name>
        <dbReference type="ChEBI" id="CHEBI:18420"/>
    </cofactor>
    <text evidence="6">Binds 1 Mg(2+) ion per monomer.</text>
</comment>
<dbReference type="UniPathway" id="UPA00281"/>
<keyword evidence="6" id="KW-0521">NADP</keyword>
<sequence>MILVLGSNGQVGFELTQQLKAAGIAHDRLLTPKREQLDLTDLKKVSTYLQQHQPQVIINAAAYTQVDKAESEPALAELLNHQLPAVLADYIQQHDAYLLHYSTDYVYAGQGDHAQAEDAPLNPQSVYAKTKRAGEKAIRARTEHAAILRTCWVYSARGHNFMNTMLTLAQQRGALRIVNDQIGAPTSASFIAQISRAVLDKKLTGIYNLAHGGETSWYGFAQAIFSEAHALGLLTKVPSVTPIPTADYPTPAKRPLNSRLDCSALQDALGIADWPHWRSGLTNEMNRLKQQDVKHVSV</sequence>
<evidence type="ECO:0000256" key="5">
    <source>
        <dbReference type="ARBA" id="ARBA00048200"/>
    </source>
</evidence>
<comment type="pathway">
    <text evidence="1 6">Carbohydrate biosynthesis; dTDP-L-rhamnose biosynthesis.</text>
</comment>
<evidence type="ECO:0000313" key="9">
    <source>
        <dbReference type="Proteomes" id="UP000295531"/>
    </source>
</evidence>
<dbReference type="GO" id="GO:0019305">
    <property type="term" value="P:dTDP-rhamnose biosynthetic process"/>
    <property type="evidence" value="ECO:0007669"/>
    <property type="project" value="UniProtKB-UniPathway"/>
</dbReference>
<dbReference type="PANTHER" id="PTHR10491">
    <property type="entry name" value="DTDP-4-DEHYDRORHAMNOSE REDUCTASE"/>
    <property type="match status" value="1"/>
</dbReference>
<dbReference type="GO" id="GO:0005829">
    <property type="term" value="C:cytosol"/>
    <property type="evidence" value="ECO:0007669"/>
    <property type="project" value="TreeGrafter"/>
</dbReference>
<comment type="catalytic activity">
    <reaction evidence="5 6">
        <text>dTDP-beta-L-rhamnose + NADP(+) = dTDP-4-dehydro-beta-L-rhamnose + NADPH + H(+)</text>
        <dbReference type="Rhea" id="RHEA:21796"/>
        <dbReference type="ChEBI" id="CHEBI:15378"/>
        <dbReference type="ChEBI" id="CHEBI:57510"/>
        <dbReference type="ChEBI" id="CHEBI:57783"/>
        <dbReference type="ChEBI" id="CHEBI:58349"/>
        <dbReference type="ChEBI" id="CHEBI:62830"/>
        <dbReference type="EC" id="1.1.1.133"/>
    </reaction>
</comment>
<evidence type="ECO:0000256" key="4">
    <source>
        <dbReference type="ARBA" id="ARBA00017099"/>
    </source>
</evidence>
<dbReference type="GO" id="GO:0008831">
    <property type="term" value="F:dTDP-4-dehydrorhamnose reductase activity"/>
    <property type="evidence" value="ECO:0007669"/>
    <property type="project" value="UniProtKB-EC"/>
</dbReference>
<accession>A0A4R6PSV3</accession>
<dbReference type="UniPathway" id="UPA00124"/>
<dbReference type="CDD" id="cd05254">
    <property type="entry name" value="dTDP_HR_like_SDR_e"/>
    <property type="match status" value="1"/>
</dbReference>
<dbReference type="EMBL" id="SNXI01000002">
    <property type="protein sequence ID" value="TDP40207.1"/>
    <property type="molecule type" value="Genomic_DNA"/>
</dbReference>
<dbReference type="SUPFAM" id="SSF51735">
    <property type="entry name" value="NAD(P)-binding Rossmann-fold domains"/>
    <property type="match status" value="1"/>
</dbReference>
<dbReference type="Gene3D" id="3.90.25.10">
    <property type="entry name" value="UDP-galactose 4-epimerase, domain 1"/>
    <property type="match status" value="1"/>
</dbReference>
<comment type="similarity">
    <text evidence="2 6">Belongs to the dTDP-4-dehydrorhamnose reductase family.</text>
</comment>
<gene>
    <name evidence="8" type="ORF">DEU29_102107</name>
</gene>
<name>A0A4R6PSV3_9GAMM</name>
<dbReference type="InterPro" id="IPR029903">
    <property type="entry name" value="RmlD-like-bd"/>
</dbReference>
<dbReference type="PANTHER" id="PTHR10491:SF4">
    <property type="entry name" value="METHIONINE ADENOSYLTRANSFERASE 2 SUBUNIT BETA"/>
    <property type="match status" value="1"/>
</dbReference>
<protein>
    <recommendedName>
        <fullName evidence="4 6">dTDP-4-dehydrorhamnose reductase</fullName>
        <ecNumber evidence="3 6">1.1.1.133</ecNumber>
    </recommendedName>
</protein>
<comment type="caution">
    <text evidence="8">The sequence shown here is derived from an EMBL/GenBank/DDBJ whole genome shotgun (WGS) entry which is preliminary data.</text>
</comment>
<evidence type="ECO:0000256" key="2">
    <source>
        <dbReference type="ARBA" id="ARBA00010944"/>
    </source>
</evidence>
<dbReference type="Gene3D" id="3.40.50.720">
    <property type="entry name" value="NAD(P)-binding Rossmann-like Domain"/>
    <property type="match status" value="1"/>
</dbReference>
<evidence type="ECO:0000256" key="3">
    <source>
        <dbReference type="ARBA" id="ARBA00012929"/>
    </source>
</evidence>
<dbReference type="GO" id="GO:0009243">
    <property type="term" value="P:O antigen biosynthetic process"/>
    <property type="evidence" value="ECO:0007669"/>
    <property type="project" value="UniProtKB-UniPathway"/>
</dbReference>
<dbReference type="NCBIfam" id="TIGR01214">
    <property type="entry name" value="rmlD"/>
    <property type="match status" value="1"/>
</dbReference>
<dbReference type="Proteomes" id="UP000295531">
    <property type="component" value="Unassembled WGS sequence"/>
</dbReference>
<comment type="function">
    <text evidence="6">Catalyzes the reduction of dTDP-6-deoxy-L-lyxo-4-hexulose to yield dTDP-L-rhamnose.</text>
</comment>
<evidence type="ECO:0000256" key="6">
    <source>
        <dbReference type="RuleBase" id="RU364082"/>
    </source>
</evidence>
<dbReference type="RefSeq" id="WP_243734445.1">
    <property type="nucleotide sequence ID" value="NZ_SNXI01000002.1"/>
</dbReference>
<dbReference type="Pfam" id="PF04321">
    <property type="entry name" value="RmlD_sub_bind"/>
    <property type="match status" value="1"/>
</dbReference>
<keyword evidence="6" id="KW-0560">Oxidoreductase</keyword>
<keyword evidence="9" id="KW-1185">Reference proteome</keyword>
<dbReference type="EC" id="1.1.1.133" evidence="3 6"/>
<reference evidence="8 9" key="1">
    <citation type="submission" date="2019-03" db="EMBL/GenBank/DDBJ databases">
        <title>Freshwater and sediment microbial communities from various areas in North America, analyzing microbe dynamics in response to fracking.</title>
        <authorList>
            <person name="Lamendella R."/>
        </authorList>
    </citation>
    <scope>NUCLEOTIDE SEQUENCE [LARGE SCALE GENOMIC DNA]</scope>
    <source>
        <strain evidence="8 9">18_TX</strain>
    </source>
</reference>
<evidence type="ECO:0000259" key="7">
    <source>
        <dbReference type="Pfam" id="PF04321"/>
    </source>
</evidence>
<dbReference type="InterPro" id="IPR036291">
    <property type="entry name" value="NAD(P)-bd_dom_sf"/>
</dbReference>
<dbReference type="InterPro" id="IPR005913">
    <property type="entry name" value="dTDP_dehydrorham_reduct"/>
</dbReference>
<organism evidence="8 9">
    <name type="scientific">Idiomarina aquatica</name>
    <dbReference type="NCBI Taxonomy" id="1327752"/>
    <lineage>
        <taxon>Bacteria</taxon>
        <taxon>Pseudomonadati</taxon>
        <taxon>Pseudomonadota</taxon>
        <taxon>Gammaproteobacteria</taxon>
        <taxon>Alteromonadales</taxon>
        <taxon>Idiomarinaceae</taxon>
        <taxon>Idiomarina</taxon>
    </lineage>
</organism>